<accession>A0A235BA05</accession>
<gene>
    <name evidence="1" type="ORF">CHM34_04875</name>
</gene>
<evidence type="ECO:0000313" key="1">
    <source>
        <dbReference type="EMBL" id="OYD09101.1"/>
    </source>
</evidence>
<dbReference type="Proteomes" id="UP000215459">
    <property type="component" value="Unassembled WGS sequence"/>
</dbReference>
<dbReference type="EMBL" id="NOWF01000002">
    <property type="protein sequence ID" value="OYD09101.1"/>
    <property type="molecule type" value="Genomic_DNA"/>
</dbReference>
<evidence type="ECO:0008006" key="3">
    <source>
        <dbReference type="Google" id="ProtNLM"/>
    </source>
</evidence>
<dbReference type="AlphaFoldDB" id="A0A235BA05"/>
<keyword evidence="2" id="KW-1185">Reference proteome</keyword>
<name>A0A235BA05_9BACL</name>
<proteinExistence type="predicted"/>
<organism evidence="1 2">
    <name type="scientific">Paludifilum halophilum</name>
    <dbReference type="NCBI Taxonomy" id="1642702"/>
    <lineage>
        <taxon>Bacteria</taxon>
        <taxon>Bacillati</taxon>
        <taxon>Bacillota</taxon>
        <taxon>Bacilli</taxon>
        <taxon>Bacillales</taxon>
        <taxon>Thermoactinomycetaceae</taxon>
        <taxon>Paludifilum</taxon>
    </lineage>
</organism>
<protein>
    <recommendedName>
        <fullName evidence="3">Flavoprotein domain-containing protein</fullName>
    </recommendedName>
</protein>
<comment type="caution">
    <text evidence="1">The sequence shown here is derived from an EMBL/GenBank/DDBJ whole genome shotgun (WGS) entry which is preliminary data.</text>
</comment>
<reference evidence="1 2" key="1">
    <citation type="submission" date="2017-07" db="EMBL/GenBank/DDBJ databases">
        <title>The genome sequence of Paludifilum halophilum highlights mechanisms for microbial adaptation to high salt environemnts.</title>
        <authorList>
            <person name="Belbahri L."/>
        </authorList>
    </citation>
    <scope>NUCLEOTIDE SEQUENCE [LARGE SCALE GENOMIC DNA]</scope>
    <source>
        <strain evidence="1 2">DSM 102817</strain>
    </source>
</reference>
<sequence>MERVLLEILHRSRGERLYRTFPQVMVLLSGWSAGPDSTRLILETLREKRVVPHLWTDRRSFPDGSPEPIRCIEGDEGEWLEEAKDSFDFLLLPAPSYSLLSRVIDLDDSHPFVALILWALFSGKPVGVLNTAVDPYHRSWKRAGMDRGSPLLKRELRKKRDALRGYGVSLLEPDEVGEWIQTANSAGKRLVTEEDIRAAASEDGKGVLTVSRQALITPLAADRAEEYGVRIEKR</sequence>
<evidence type="ECO:0000313" key="2">
    <source>
        <dbReference type="Proteomes" id="UP000215459"/>
    </source>
</evidence>